<evidence type="ECO:0000313" key="1">
    <source>
        <dbReference type="EMBL" id="KKL74539.1"/>
    </source>
</evidence>
<feature type="non-terminal residue" evidence="1">
    <location>
        <position position="1"/>
    </location>
</feature>
<comment type="caution">
    <text evidence="1">The sequence shown here is derived from an EMBL/GenBank/DDBJ whole genome shotgun (WGS) entry which is preliminary data.</text>
</comment>
<gene>
    <name evidence="1" type="ORF">LCGC14_2063860</name>
</gene>
<accession>A0A0F9EKH3</accession>
<proteinExistence type="predicted"/>
<protein>
    <submittedName>
        <fullName evidence="1">Uncharacterized protein</fullName>
    </submittedName>
</protein>
<name>A0A0F9EKH3_9ZZZZ</name>
<dbReference type="AlphaFoldDB" id="A0A0F9EKH3"/>
<organism evidence="1">
    <name type="scientific">marine sediment metagenome</name>
    <dbReference type="NCBI Taxonomy" id="412755"/>
    <lineage>
        <taxon>unclassified sequences</taxon>
        <taxon>metagenomes</taxon>
        <taxon>ecological metagenomes</taxon>
    </lineage>
</organism>
<reference evidence="1" key="1">
    <citation type="journal article" date="2015" name="Nature">
        <title>Complex archaea that bridge the gap between prokaryotes and eukaryotes.</title>
        <authorList>
            <person name="Spang A."/>
            <person name="Saw J.H."/>
            <person name="Jorgensen S.L."/>
            <person name="Zaremba-Niedzwiedzka K."/>
            <person name="Martijn J."/>
            <person name="Lind A.E."/>
            <person name="van Eijk R."/>
            <person name="Schleper C."/>
            <person name="Guy L."/>
            <person name="Ettema T.J."/>
        </authorList>
    </citation>
    <scope>NUCLEOTIDE SEQUENCE</scope>
</reference>
<dbReference type="EMBL" id="LAZR01024616">
    <property type="protein sequence ID" value="KKL74539.1"/>
    <property type="molecule type" value="Genomic_DNA"/>
</dbReference>
<sequence length="306" mass="32191">PFIADGFVNKGDPVILIDAGVPATYGIAVGVAFRSGSAAADLIAIDTEGIWNLLVSADDDGGAMLVSGGDPLYIHRTTGIISKIRDNATQIPFGYALGQIAAGADVVIAVKVHWDPISHTLLDIEKFYFGDASDYTMQWNETFMAIVASAASKIVGEEFAIAAGALADGYGFKETNFNVAGQATGYVAGDSTWLNLEATFKAQLGGGLVTPHTDGIYMTADAEITGAVVALGGKFTDQMDESDNTWYTQWNLNLTQTMDAFYEVNNPALIGYVATTAGTAIGSIPFFSTGAGAGFIRYIMLYQDPA</sequence>